<evidence type="ECO:0000313" key="2">
    <source>
        <dbReference type="EMBL" id="OIW29794.1"/>
    </source>
</evidence>
<dbReference type="InParanoid" id="A0A1J7JPX4"/>
<protein>
    <submittedName>
        <fullName evidence="2">Uncharacterized protein</fullName>
    </submittedName>
</protein>
<accession>A0A1J7JPX4</accession>
<organism evidence="2 3">
    <name type="scientific">Coniochaeta ligniaria NRRL 30616</name>
    <dbReference type="NCBI Taxonomy" id="1408157"/>
    <lineage>
        <taxon>Eukaryota</taxon>
        <taxon>Fungi</taxon>
        <taxon>Dikarya</taxon>
        <taxon>Ascomycota</taxon>
        <taxon>Pezizomycotina</taxon>
        <taxon>Sordariomycetes</taxon>
        <taxon>Sordariomycetidae</taxon>
        <taxon>Coniochaetales</taxon>
        <taxon>Coniochaetaceae</taxon>
        <taxon>Coniochaeta</taxon>
    </lineage>
</organism>
<feature type="region of interest" description="Disordered" evidence="1">
    <location>
        <begin position="39"/>
        <end position="61"/>
    </location>
</feature>
<evidence type="ECO:0000256" key="1">
    <source>
        <dbReference type="SAM" id="MobiDB-lite"/>
    </source>
</evidence>
<keyword evidence="3" id="KW-1185">Reference proteome</keyword>
<proteinExistence type="predicted"/>
<feature type="region of interest" description="Disordered" evidence="1">
    <location>
        <begin position="1"/>
        <end position="23"/>
    </location>
</feature>
<reference evidence="2 3" key="1">
    <citation type="submission" date="2016-10" db="EMBL/GenBank/DDBJ databases">
        <title>Draft genome sequence of Coniochaeta ligniaria NRRL30616, a lignocellulolytic fungus for bioabatement of inhibitors in plant biomass hydrolysates.</title>
        <authorList>
            <consortium name="DOE Joint Genome Institute"/>
            <person name="Jimenez D.J."/>
            <person name="Hector R.E."/>
            <person name="Riley R."/>
            <person name="Sun H."/>
            <person name="Grigoriev I.V."/>
            <person name="Van Elsas J.D."/>
            <person name="Nichols N.N."/>
        </authorList>
    </citation>
    <scope>NUCLEOTIDE SEQUENCE [LARGE SCALE GENOMIC DNA]</scope>
    <source>
        <strain evidence="2 3">NRRL 30616</strain>
    </source>
</reference>
<dbReference type="EMBL" id="KV875097">
    <property type="protein sequence ID" value="OIW29794.1"/>
    <property type="molecule type" value="Genomic_DNA"/>
</dbReference>
<evidence type="ECO:0000313" key="3">
    <source>
        <dbReference type="Proteomes" id="UP000182658"/>
    </source>
</evidence>
<gene>
    <name evidence="2" type="ORF">CONLIGDRAFT_345416</name>
</gene>
<dbReference type="Proteomes" id="UP000182658">
    <property type="component" value="Unassembled WGS sequence"/>
</dbReference>
<dbReference type="AlphaFoldDB" id="A0A1J7JPX4"/>
<name>A0A1J7JPX4_9PEZI</name>
<sequence length="188" mass="21055">MKPVLQMPHSGAHGQRSLLGDDESKTALSYRSRRYRKDLSPWTRTTRTKDGTGRLGNRQNRSQEAVRRNNWIITPVTAGKPEPSVQAALDLDLWPADRVAVGPLWMGRFILQYRPLRGRPIPLFAFLPFLPVFHNLMLTRKATLLRCDSALCIIGVLESISYYLPPLSSSPSIPHSLDPGTASVSHCN</sequence>